<sequence length="324" mass="33933">MRRNAGWQASGMVGDAGGASGRGRLAALHLLLVWATMTAAVPVLGFGLVVAAWGGGAEAAAPAFVLGAPLTVGLLAVAGISARTVVPLCGSVAGRLGWAVLIFFLGTIGVAAGLAAYSADVDLGSAGTRVALTGVPYAVAAAFFVPSRWVRLGAGAALTACVMYGGFLGPAQARERQHAAEVARYREHPELLYVGAAPPGMQISRVVVGPAYVGVDYRPVAQNEAGYVGLTMRSQLTPTPQCPELVQKDVTCSVDRRGDKRTVRELPGGTRAITLTRHLRHAEAQVESQYLDEPGLRHLLDTLNPLSDEELERLMREKAIEQGY</sequence>
<accession>A0ABP6X4G2</accession>
<dbReference type="Proteomes" id="UP001500707">
    <property type="component" value="Unassembled WGS sequence"/>
</dbReference>
<organism evidence="2 3">
    <name type="scientific">Streptomyces osmaniensis</name>
    <dbReference type="NCBI Taxonomy" id="593134"/>
    <lineage>
        <taxon>Bacteria</taxon>
        <taxon>Bacillati</taxon>
        <taxon>Actinomycetota</taxon>
        <taxon>Actinomycetes</taxon>
        <taxon>Kitasatosporales</taxon>
        <taxon>Streptomycetaceae</taxon>
        <taxon>Streptomyces</taxon>
    </lineage>
</organism>
<gene>
    <name evidence="2" type="ORF">GCM10022295_48820</name>
</gene>
<evidence type="ECO:0000313" key="3">
    <source>
        <dbReference type="Proteomes" id="UP001500707"/>
    </source>
</evidence>
<reference evidence="3" key="1">
    <citation type="journal article" date="2019" name="Int. J. Syst. Evol. Microbiol.">
        <title>The Global Catalogue of Microorganisms (GCM) 10K type strain sequencing project: providing services to taxonomists for standard genome sequencing and annotation.</title>
        <authorList>
            <consortium name="The Broad Institute Genomics Platform"/>
            <consortium name="The Broad Institute Genome Sequencing Center for Infectious Disease"/>
            <person name="Wu L."/>
            <person name="Ma J."/>
        </authorList>
    </citation>
    <scope>NUCLEOTIDE SEQUENCE [LARGE SCALE GENOMIC DNA]</scope>
    <source>
        <strain evidence="3">JCM 17656</strain>
    </source>
</reference>
<feature type="transmembrane region" description="Helical" evidence="1">
    <location>
        <begin position="152"/>
        <end position="171"/>
    </location>
</feature>
<name>A0ABP6X4G2_9ACTN</name>
<evidence type="ECO:0000313" key="2">
    <source>
        <dbReference type="EMBL" id="GAA3560825.1"/>
    </source>
</evidence>
<dbReference type="EMBL" id="BAABCE010000009">
    <property type="protein sequence ID" value="GAA3560825.1"/>
    <property type="molecule type" value="Genomic_DNA"/>
</dbReference>
<keyword evidence="1" id="KW-1133">Transmembrane helix</keyword>
<feature type="transmembrane region" description="Helical" evidence="1">
    <location>
        <begin position="123"/>
        <end position="145"/>
    </location>
</feature>
<keyword evidence="3" id="KW-1185">Reference proteome</keyword>
<comment type="caution">
    <text evidence="2">The sequence shown here is derived from an EMBL/GenBank/DDBJ whole genome shotgun (WGS) entry which is preliminary data.</text>
</comment>
<evidence type="ECO:0000256" key="1">
    <source>
        <dbReference type="SAM" id="Phobius"/>
    </source>
</evidence>
<feature type="transmembrane region" description="Helical" evidence="1">
    <location>
        <begin position="59"/>
        <end position="80"/>
    </location>
</feature>
<keyword evidence="1" id="KW-0472">Membrane</keyword>
<feature type="transmembrane region" description="Helical" evidence="1">
    <location>
        <begin position="92"/>
        <end position="117"/>
    </location>
</feature>
<keyword evidence="1" id="KW-0812">Transmembrane</keyword>
<proteinExistence type="predicted"/>
<protein>
    <submittedName>
        <fullName evidence="2">Uncharacterized protein</fullName>
    </submittedName>
</protein>
<feature type="transmembrane region" description="Helical" evidence="1">
    <location>
        <begin position="30"/>
        <end position="53"/>
    </location>
</feature>